<dbReference type="SMART" id="SM00028">
    <property type="entry name" value="TPR"/>
    <property type="match status" value="4"/>
</dbReference>
<dbReference type="Proteomes" id="UP000254101">
    <property type="component" value="Unassembled WGS sequence"/>
</dbReference>
<dbReference type="PROSITE" id="PS50005">
    <property type="entry name" value="TPR"/>
    <property type="match status" value="1"/>
</dbReference>
<keyword evidence="1" id="KW-0802">TPR repeat</keyword>
<protein>
    <submittedName>
        <fullName evidence="2">Uncharacterized protein</fullName>
    </submittedName>
</protein>
<proteinExistence type="predicted"/>
<dbReference type="EMBL" id="QRBB01000001">
    <property type="protein sequence ID" value="RDS77530.1"/>
    <property type="molecule type" value="Genomic_DNA"/>
</dbReference>
<dbReference type="RefSeq" id="WP_115491750.1">
    <property type="nucleotide sequence ID" value="NZ_JACHWW010000001.1"/>
</dbReference>
<dbReference type="SUPFAM" id="SSF48452">
    <property type="entry name" value="TPR-like"/>
    <property type="match status" value="1"/>
</dbReference>
<dbReference type="OrthoDB" id="9783136at2"/>
<dbReference type="Gene3D" id="1.25.40.10">
    <property type="entry name" value="Tetratricopeptide repeat domain"/>
    <property type="match status" value="2"/>
</dbReference>
<accession>A0A395LSJ2</accession>
<feature type="repeat" description="TPR" evidence="1">
    <location>
        <begin position="43"/>
        <end position="76"/>
    </location>
</feature>
<sequence>MATPPRPLPRDWHERAIAAERGGSPQEAERIITEALGAYPREHELHNSAGNIALRRGDHALAAQRFGDALRLAPSHLPYAINQAIAQTESGHPSDAVGTLAQYETAGSRDPRYCSTRANAARLAGDLVEASRWYDRALDLKADSPRALAGRARVALERCEADALVRIDLALRHDPGNPHLWLAKAQALDINGDRNGALTVTRQIVDQAPAWRPGLDFLTQLRRSEGDDDFASHYVEAGGRTPQNPNIPAAHIAALAAAELFNEAAEWASHAQARFANVEHFVMLEATFASAAGEDAQAERAFARLSEDTLDRAIHEARHALRTEQWGTAQQWLDRALRHEPMYVRTWALIGILWRVTRDERADWLHGQEGLVRLMPLADAEEVVAPALDRLRAIHEHSAFPYDQSLRGGTQTRGRLFDRTEPELAALRSAIIATLEDYREGLPPVDSTHPLLRYRASPWSLAGSWSVQLHARGDHHASHIHPQGVLSSALYLHLPEGQDKGQGALELGRPPKDLRLDLPPIHVIEPRAGYCALFPSTLYHGTTPFAAGTRLTVAFDVLA</sequence>
<dbReference type="Gene3D" id="2.60.120.620">
    <property type="entry name" value="q2cbj1_9rhob like domain"/>
    <property type="match status" value="1"/>
</dbReference>
<dbReference type="Pfam" id="PF13759">
    <property type="entry name" value="2OG-FeII_Oxy_5"/>
    <property type="match status" value="1"/>
</dbReference>
<evidence type="ECO:0000256" key="1">
    <source>
        <dbReference type="PROSITE-ProRule" id="PRU00339"/>
    </source>
</evidence>
<dbReference type="InterPro" id="IPR012668">
    <property type="entry name" value="CHP02466"/>
</dbReference>
<dbReference type="InterPro" id="IPR011990">
    <property type="entry name" value="TPR-like_helical_dom_sf"/>
</dbReference>
<organism evidence="2 3">
    <name type="scientific">Alteriqipengyuania lutimaris</name>
    <dbReference type="NCBI Taxonomy" id="1538146"/>
    <lineage>
        <taxon>Bacteria</taxon>
        <taxon>Pseudomonadati</taxon>
        <taxon>Pseudomonadota</taxon>
        <taxon>Alphaproteobacteria</taxon>
        <taxon>Sphingomonadales</taxon>
        <taxon>Erythrobacteraceae</taxon>
        <taxon>Alteriqipengyuania</taxon>
    </lineage>
</organism>
<comment type="caution">
    <text evidence="2">The sequence shown here is derived from an EMBL/GenBank/DDBJ whole genome shotgun (WGS) entry which is preliminary data.</text>
</comment>
<evidence type="ECO:0000313" key="3">
    <source>
        <dbReference type="Proteomes" id="UP000254101"/>
    </source>
</evidence>
<dbReference type="AlphaFoldDB" id="A0A395LSJ2"/>
<keyword evidence="3" id="KW-1185">Reference proteome</keyword>
<dbReference type="InterPro" id="IPR019734">
    <property type="entry name" value="TPR_rpt"/>
</dbReference>
<name>A0A395LSJ2_9SPHN</name>
<reference evidence="2 3" key="1">
    <citation type="submission" date="2018-07" db="EMBL/GenBank/DDBJ databases">
        <title>Erythrobacter nanhaiensis sp. nov., a novel member of the genus Erythrobacter isolated from the South China Sea.</title>
        <authorList>
            <person name="Chen X."/>
            <person name="Liu J."/>
        </authorList>
    </citation>
    <scope>NUCLEOTIDE SEQUENCE [LARGE SCALE GENOMIC DNA]</scope>
    <source>
        <strain evidence="2 3">S-5</strain>
    </source>
</reference>
<gene>
    <name evidence="2" type="ORF">DL238_07870</name>
</gene>
<evidence type="ECO:0000313" key="2">
    <source>
        <dbReference type="EMBL" id="RDS77530.1"/>
    </source>
</evidence>